<evidence type="ECO:0000313" key="8">
    <source>
        <dbReference type="EMBL" id="MFC4833012.1"/>
    </source>
</evidence>
<keyword evidence="6 7" id="KW-0472">Membrane</keyword>
<dbReference type="Proteomes" id="UP001595909">
    <property type="component" value="Unassembled WGS sequence"/>
</dbReference>
<comment type="similarity">
    <text evidence="2">Belongs to the UPF0718 family.</text>
</comment>
<gene>
    <name evidence="8" type="ORF">ACFPEL_11395</name>
</gene>
<feature type="transmembrane region" description="Helical" evidence="7">
    <location>
        <begin position="249"/>
        <end position="267"/>
    </location>
</feature>
<feature type="transmembrane region" description="Helical" evidence="7">
    <location>
        <begin position="161"/>
        <end position="181"/>
    </location>
</feature>
<dbReference type="PANTHER" id="PTHR43299:SF1">
    <property type="entry name" value="UPF0718 PROTEIN YRAQ"/>
    <property type="match status" value="1"/>
</dbReference>
<dbReference type="Pfam" id="PF03773">
    <property type="entry name" value="ArsP_1"/>
    <property type="match status" value="1"/>
</dbReference>
<evidence type="ECO:0000256" key="2">
    <source>
        <dbReference type="ARBA" id="ARBA00006386"/>
    </source>
</evidence>
<feature type="transmembrane region" description="Helical" evidence="7">
    <location>
        <begin position="129"/>
        <end position="149"/>
    </location>
</feature>
<keyword evidence="5 7" id="KW-1133">Transmembrane helix</keyword>
<feature type="transmembrane region" description="Helical" evidence="7">
    <location>
        <begin position="25"/>
        <end position="42"/>
    </location>
</feature>
<organism evidence="8 9">
    <name type="scientific">Actinomycetospora chibensis</name>
    <dbReference type="NCBI Taxonomy" id="663606"/>
    <lineage>
        <taxon>Bacteria</taxon>
        <taxon>Bacillati</taxon>
        <taxon>Actinomycetota</taxon>
        <taxon>Actinomycetes</taxon>
        <taxon>Pseudonocardiales</taxon>
        <taxon>Pseudonocardiaceae</taxon>
        <taxon>Actinomycetospora</taxon>
    </lineage>
</organism>
<feature type="transmembrane region" description="Helical" evidence="7">
    <location>
        <begin position="187"/>
        <end position="207"/>
    </location>
</feature>
<dbReference type="InterPro" id="IPR005524">
    <property type="entry name" value="DUF318"/>
</dbReference>
<evidence type="ECO:0000313" key="9">
    <source>
        <dbReference type="Proteomes" id="UP001595909"/>
    </source>
</evidence>
<dbReference type="RefSeq" id="WP_274192491.1">
    <property type="nucleotide sequence ID" value="NZ_BAABHN010000021.1"/>
</dbReference>
<evidence type="ECO:0000256" key="1">
    <source>
        <dbReference type="ARBA" id="ARBA00004651"/>
    </source>
</evidence>
<feature type="transmembrane region" description="Helical" evidence="7">
    <location>
        <begin position="273"/>
        <end position="292"/>
    </location>
</feature>
<dbReference type="PANTHER" id="PTHR43299">
    <property type="entry name" value="UPF0718 PROTEIN YRAQ"/>
    <property type="match status" value="1"/>
</dbReference>
<evidence type="ECO:0000256" key="3">
    <source>
        <dbReference type="ARBA" id="ARBA00022475"/>
    </source>
</evidence>
<evidence type="ECO:0000256" key="4">
    <source>
        <dbReference type="ARBA" id="ARBA00022692"/>
    </source>
</evidence>
<reference evidence="9" key="1">
    <citation type="journal article" date="2019" name="Int. J. Syst. Evol. Microbiol.">
        <title>The Global Catalogue of Microorganisms (GCM) 10K type strain sequencing project: providing services to taxonomists for standard genome sequencing and annotation.</title>
        <authorList>
            <consortium name="The Broad Institute Genomics Platform"/>
            <consortium name="The Broad Institute Genome Sequencing Center for Infectious Disease"/>
            <person name="Wu L."/>
            <person name="Ma J."/>
        </authorList>
    </citation>
    <scope>NUCLEOTIDE SEQUENCE [LARGE SCALE GENOMIC DNA]</scope>
    <source>
        <strain evidence="9">CCUG 50347</strain>
    </source>
</reference>
<feature type="transmembrane region" description="Helical" evidence="7">
    <location>
        <begin position="339"/>
        <end position="360"/>
    </location>
</feature>
<name>A0ABV9RIM8_9PSEU</name>
<protein>
    <submittedName>
        <fullName evidence="8">Permease</fullName>
    </submittedName>
</protein>
<comment type="subcellular location">
    <subcellularLocation>
        <location evidence="1">Cell membrane</location>
        <topology evidence="1">Multi-pass membrane protein</topology>
    </subcellularLocation>
</comment>
<dbReference type="EMBL" id="JBHSIM010000021">
    <property type="protein sequence ID" value="MFC4833012.1"/>
    <property type="molecule type" value="Genomic_DNA"/>
</dbReference>
<accession>A0ABV9RIM8</accession>
<comment type="caution">
    <text evidence="8">The sequence shown here is derived from an EMBL/GenBank/DDBJ whole genome shotgun (WGS) entry which is preliminary data.</text>
</comment>
<evidence type="ECO:0000256" key="6">
    <source>
        <dbReference type="ARBA" id="ARBA00023136"/>
    </source>
</evidence>
<proteinExistence type="inferred from homology"/>
<feature type="transmembrane region" description="Helical" evidence="7">
    <location>
        <begin position="299"/>
        <end position="319"/>
    </location>
</feature>
<feature type="transmembrane region" description="Helical" evidence="7">
    <location>
        <begin position="87"/>
        <end position="109"/>
    </location>
</feature>
<sequence>MPEEVDVSGVSDVSVGPRRTGPPPWAVALGFGVLVVAGLLWAKWAPYWVKVPSVAGSHSLGPSILTGGEPTPPGVSLSAGLRFAGTYFLAIWPALVVGLVLAAAVQVALPSAWLARLFGSGVRGGVRGSALALPSMMCSCCAAPLTVGLRRRAADLTATLAYWLGNPALNPVVLAFCAFVLPWPWTLLRAGAGLAVVVGAVALARWWSGPATVDATSVVPSETAPDARPLAVRFLAALARLSVRLLPEYLLLVVALGALRGALFPVGSTLLTGTGIVLGVVLLAVAGTLLPIPTGAEIAVVAALLAVGVSGPLAAALLITLPALSLPSLLMVRGVFPRGLLVAVTGLVVGVGVLTSAFALGL</sequence>
<keyword evidence="3" id="KW-1003">Cell membrane</keyword>
<evidence type="ECO:0000256" key="5">
    <source>
        <dbReference type="ARBA" id="ARBA00022989"/>
    </source>
</evidence>
<evidence type="ECO:0000256" key="7">
    <source>
        <dbReference type="SAM" id="Phobius"/>
    </source>
</evidence>
<keyword evidence="9" id="KW-1185">Reference proteome</keyword>
<keyword evidence="4 7" id="KW-0812">Transmembrane</keyword>